<evidence type="ECO:0000313" key="7">
    <source>
        <dbReference type="Proteomes" id="UP000241247"/>
    </source>
</evidence>
<dbReference type="Proteomes" id="UP000241247">
    <property type="component" value="Unassembled WGS sequence"/>
</dbReference>
<dbReference type="InterPro" id="IPR050808">
    <property type="entry name" value="Phage_Integrase"/>
</dbReference>
<dbReference type="InterPro" id="IPR011010">
    <property type="entry name" value="DNA_brk_join_enz"/>
</dbReference>
<dbReference type="InterPro" id="IPR013762">
    <property type="entry name" value="Integrase-like_cat_sf"/>
</dbReference>
<dbReference type="EMBL" id="PZZZ01000002">
    <property type="protein sequence ID" value="PTM97310.1"/>
    <property type="molecule type" value="Genomic_DNA"/>
</dbReference>
<gene>
    <name evidence="6" type="ORF">C7449_102180</name>
</gene>
<name>A0A2T5BEB8_MYCDI</name>
<dbReference type="PANTHER" id="PTHR30629:SF2">
    <property type="entry name" value="PROPHAGE INTEGRASE INTS-RELATED"/>
    <property type="match status" value="1"/>
</dbReference>
<dbReference type="GO" id="GO:0003677">
    <property type="term" value="F:DNA binding"/>
    <property type="evidence" value="ECO:0007669"/>
    <property type="project" value="UniProtKB-KW"/>
</dbReference>
<dbReference type="PROSITE" id="PS51898">
    <property type="entry name" value="TYR_RECOMBINASE"/>
    <property type="match status" value="1"/>
</dbReference>
<comment type="caution">
    <text evidence="6">The sequence shown here is derived from an EMBL/GenBank/DDBJ whole genome shotgun (WGS) entry which is preliminary data.</text>
</comment>
<dbReference type="Gene3D" id="1.10.443.10">
    <property type="entry name" value="Intergrase catalytic core"/>
    <property type="match status" value="1"/>
</dbReference>
<dbReference type="InterPro" id="IPR038488">
    <property type="entry name" value="Integrase_DNA-bd_sf"/>
</dbReference>
<dbReference type="GO" id="GO:0006310">
    <property type="term" value="P:DNA recombination"/>
    <property type="evidence" value="ECO:0007669"/>
    <property type="project" value="UniProtKB-KW"/>
</dbReference>
<dbReference type="InterPro" id="IPR002104">
    <property type="entry name" value="Integrase_catalytic"/>
</dbReference>
<dbReference type="RefSeq" id="WP_108001601.1">
    <property type="nucleotide sequence ID" value="NZ_JBHEEX010000001.1"/>
</dbReference>
<evidence type="ECO:0000256" key="3">
    <source>
        <dbReference type="ARBA" id="ARBA00023125"/>
    </source>
</evidence>
<evidence type="ECO:0000256" key="1">
    <source>
        <dbReference type="ARBA" id="ARBA00008857"/>
    </source>
</evidence>
<sequence length="440" mass="48627">MSKSLHRLTVKQIEATTPGSALADGGGLLYRSTARGAGKWSFKFVSPDLDYRAEQAAKGSNSFQRAMGLGAFPSITLAAARDKAAAARGLLAKGVDPIEADRRAQASARQRGAELARAASDQAMTFGRYADEHFLPYALTGFSNAAHIQQWQATFATHAATLREKPLAEITREDILAVLHPIWTTKGVTASRSRQRIERLFAHAIQNGRYRGDNPASWRQFDATLPSPKTLVRHHPAVPHDKLADFVAAVRAKQADSMAALMLEWITLAACRTGEARFATWDEIDLERRVWAVPAGRMKMRRDHVVPITARMAEILAEAKIRRHDVKPTDYVFSSPKGKPLTEMAALMLMRRMEPYKDYTAHGLRATFKGWAATATDFPRELIEEQLAHQLGAVERAYMRQSAYERRRPMMEAWAALCAGATRAGDMGDDLVTDGDEGTA</sequence>
<evidence type="ECO:0000313" key="6">
    <source>
        <dbReference type="EMBL" id="PTM97310.1"/>
    </source>
</evidence>
<keyword evidence="4" id="KW-0233">DNA recombination</keyword>
<comment type="similarity">
    <text evidence="1">Belongs to the 'phage' integrase family.</text>
</comment>
<accession>A0A2T5BEB8</accession>
<proteinExistence type="inferred from homology"/>
<protein>
    <submittedName>
        <fullName evidence="6">Integrase</fullName>
    </submittedName>
</protein>
<keyword evidence="3" id="KW-0238">DNA-binding</keyword>
<organism evidence="6 7">
    <name type="scientific">Mycoplana dimorpha</name>
    <dbReference type="NCBI Taxonomy" id="28320"/>
    <lineage>
        <taxon>Bacteria</taxon>
        <taxon>Pseudomonadati</taxon>
        <taxon>Pseudomonadota</taxon>
        <taxon>Alphaproteobacteria</taxon>
        <taxon>Hyphomicrobiales</taxon>
        <taxon>Rhizobiaceae</taxon>
        <taxon>Mycoplana</taxon>
    </lineage>
</organism>
<dbReference type="GO" id="GO:0015074">
    <property type="term" value="P:DNA integration"/>
    <property type="evidence" value="ECO:0007669"/>
    <property type="project" value="UniProtKB-KW"/>
</dbReference>
<dbReference type="Gene3D" id="1.10.150.130">
    <property type="match status" value="1"/>
</dbReference>
<dbReference type="Pfam" id="PF13356">
    <property type="entry name" value="Arm-DNA-bind_3"/>
    <property type="match status" value="1"/>
</dbReference>
<dbReference type="InterPro" id="IPR010998">
    <property type="entry name" value="Integrase_recombinase_N"/>
</dbReference>
<dbReference type="InterPro" id="IPR025166">
    <property type="entry name" value="Integrase_DNA_bind_dom"/>
</dbReference>
<dbReference type="Gene3D" id="3.30.160.390">
    <property type="entry name" value="Integrase, DNA-binding domain"/>
    <property type="match status" value="1"/>
</dbReference>
<dbReference type="Pfam" id="PF22022">
    <property type="entry name" value="Phage_int_M"/>
    <property type="match status" value="1"/>
</dbReference>
<dbReference type="CDD" id="cd00801">
    <property type="entry name" value="INT_P4_C"/>
    <property type="match status" value="1"/>
</dbReference>
<reference evidence="6 7" key="1">
    <citation type="submission" date="2018-04" db="EMBL/GenBank/DDBJ databases">
        <title>Genomic Encyclopedia of Type Strains, Phase IV (KMG-IV): sequencing the most valuable type-strain genomes for metagenomic binning, comparative biology and taxonomic classification.</title>
        <authorList>
            <person name="Goeker M."/>
        </authorList>
    </citation>
    <scope>NUCLEOTIDE SEQUENCE [LARGE SCALE GENOMIC DNA]</scope>
    <source>
        <strain evidence="6 7">DSM 7138</strain>
    </source>
</reference>
<evidence type="ECO:0000259" key="5">
    <source>
        <dbReference type="PROSITE" id="PS51898"/>
    </source>
</evidence>
<dbReference type="AlphaFoldDB" id="A0A2T5BEB8"/>
<evidence type="ECO:0000256" key="2">
    <source>
        <dbReference type="ARBA" id="ARBA00022908"/>
    </source>
</evidence>
<dbReference type="SUPFAM" id="SSF56349">
    <property type="entry name" value="DNA breaking-rejoining enzymes"/>
    <property type="match status" value="1"/>
</dbReference>
<evidence type="ECO:0000256" key="4">
    <source>
        <dbReference type="ARBA" id="ARBA00023172"/>
    </source>
</evidence>
<dbReference type="OrthoDB" id="9795573at2"/>
<dbReference type="PANTHER" id="PTHR30629">
    <property type="entry name" value="PROPHAGE INTEGRASE"/>
    <property type="match status" value="1"/>
</dbReference>
<dbReference type="Pfam" id="PF00589">
    <property type="entry name" value="Phage_integrase"/>
    <property type="match status" value="1"/>
</dbReference>
<dbReference type="InterPro" id="IPR053876">
    <property type="entry name" value="Phage_int_M"/>
</dbReference>
<keyword evidence="2" id="KW-0229">DNA integration</keyword>
<feature type="domain" description="Tyr recombinase" evidence="5">
    <location>
        <begin position="233"/>
        <end position="412"/>
    </location>
</feature>
<keyword evidence="7" id="KW-1185">Reference proteome</keyword>